<dbReference type="InterPro" id="IPR003807">
    <property type="entry name" value="DUF202"/>
</dbReference>
<proteinExistence type="predicted"/>
<evidence type="ECO:0000313" key="8">
    <source>
        <dbReference type="Proteomes" id="UP000660862"/>
    </source>
</evidence>
<dbReference type="AlphaFoldDB" id="A0A917HVY8"/>
<dbReference type="Proteomes" id="UP000660862">
    <property type="component" value="Unassembled WGS sequence"/>
</dbReference>
<feature type="transmembrane region" description="Helical" evidence="5">
    <location>
        <begin position="53"/>
        <end position="74"/>
    </location>
</feature>
<keyword evidence="8" id="KW-1185">Reference proteome</keyword>
<reference evidence="7" key="2">
    <citation type="submission" date="2020-09" db="EMBL/GenBank/DDBJ databases">
        <authorList>
            <person name="Sun Q."/>
            <person name="Zhou Y."/>
        </authorList>
    </citation>
    <scope>NUCLEOTIDE SEQUENCE</scope>
    <source>
        <strain evidence="7">CGMCC 1.12195</strain>
    </source>
</reference>
<keyword evidence="3 5" id="KW-1133">Transmembrane helix</keyword>
<accession>A0A917HVY8</accession>
<protein>
    <recommendedName>
        <fullName evidence="6">DUF202 domain-containing protein</fullName>
    </recommendedName>
</protein>
<evidence type="ECO:0000313" key="7">
    <source>
        <dbReference type="EMBL" id="GGG91407.1"/>
    </source>
</evidence>
<keyword evidence="4 5" id="KW-0472">Membrane</keyword>
<evidence type="ECO:0000259" key="6">
    <source>
        <dbReference type="Pfam" id="PF02656"/>
    </source>
</evidence>
<keyword evidence="2 5" id="KW-0812">Transmembrane</keyword>
<evidence type="ECO:0000256" key="4">
    <source>
        <dbReference type="ARBA" id="ARBA00023136"/>
    </source>
</evidence>
<organism evidence="7 8">
    <name type="scientific">Parapedobacter pyrenivorans</name>
    <dbReference type="NCBI Taxonomy" id="1305674"/>
    <lineage>
        <taxon>Bacteria</taxon>
        <taxon>Pseudomonadati</taxon>
        <taxon>Bacteroidota</taxon>
        <taxon>Sphingobacteriia</taxon>
        <taxon>Sphingobacteriales</taxon>
        <taxon>Sphingobacteriaceae</taxon>
        <taxon>Parapedobacter</taxon>
    </lineage>
</organism>
<evidence type="ECO:0000256" key="1">
    <source>
        <dbReference type="ARBA" id="ARBA00004127"/>
    </source>
</evidence>
<dbReference type="GO" id="GO:0012505">
    <property type="term" value="C:endomembrane system"/>
    <property type="evidence" value="ECO:0007669"/>
    <property type="project" value="UniProtKB-SubCell"/>
</dbReference>
<evidence type="ECO:0000256" key="2">
    <source>
        <dbReference type="ARBA" id="ARBA00022692"/>
    </source>
</evidence>
<evidence type="ECO:0000256" key="5">
    <source>
        <dbReference type="SAM" id="Phobius"/>
    </source>
</evidence>
<dbReference type="EMBL" id="BMER01000002">
    <property type="protein sequence ID" value="GGG91407.1"/>
    <property type="molecule type" value="Genomic_DNA"/>
</dbReference>
<reference evidence="7" key="1">
    <citation type="journal article" date="2014" name="Int. J. Syst. Evol. Microbiol.">
        <title>Complete genome sequence of Corynebacterium casei LMG S-19264T (=DSM 44701T), isolated from a smear-ripened cheese.</title>
        <authorList>
            <consortium name="US DOE Joint Genome Institute (JGI-PGF)"/>
            <person name="Walter F."/>
            <person name="Albersmeier A."/>
            <person name="Kalinowski J."/>
            <person name="Ruckert C."/>
        </authorList>
    </citation>
    <scope>NUCLEOTIDE SEQUENCE</scope>
    <source>
        <strain evidence="7">CGMCC 1.12195</strain>
    </source>
</reference>
<comment type="subcellular location">
    <subcellularLocation>
        <location evidence="1">Endomembrane system</location>
        <topology evidence="1">Multi-pass membrane protein</topology>
    </subcellularLocation>
</comment>
<name>A0A917HVY8_9SPHI</name>
<feature type="transmembrane region" description="Helical" evidence="5">
    <location>
        <begin position="21"/>
        <end position="41"/>
    </location>
</feature>
<sequence length="97" mass="10978">MNKDLILRERLAIQRTIMANQSTFLAFLRTAMYFAVAGISIDQLLKLPGGHVIEHLFLAISAVVLVVGIVNYVVQNKKIKASEKHIGDYQFDYEKEV</sequence>
<dbReference type="RefSeq" id="WP_188506603.1">
    <property type="nucleotide sequence ID" value="NZ_BMER01000002.1"/>
</dbReference>
<feature type="domain" description="DUF202" evidence="6">
    <location>
        <begin position="15"/>
        <end position="77"/>
    </location>
</feature>
<comment type="caution">
    <text evidence="7">The sequence shown here is derived from an EMBL/GenBank/DDBJ whole genome shotgun (WGS) entry which is preliminary data.</text>
</comment>
<dbReference type="Pfam" id="PF02656">
    <property type="entry name" value="DUF202"/>
    <property type="match status" value="1"/>
</dbReference>
<gene>
    <name evidence="7" type="ORF">GCM10007415_27500</name>
</gene>
<evidence type="ECO:0000256" key="3">
    <source>
        <dbReference type="ARBA" id="ARBA00022989"/>
    </source>
</evidence>